<evidence type="ECO:0000256" key="5">
    <source>
        <dbReference type="SAM" id="SignalP"/>
    </source>
</evidence>
<feature type="domain" description="Plastocyanin-like" evidence="7">
    <location>
        <begin position="123"/>
        <end position="231"/>
    </location>
</feature>
<feature type="domain" description="Plastocyanin-like" evidence="6">
    <location>
        <begin position="562"/>
        <end position="614"/>
    </location>
</feature>
<evidence type="ECO:0000259" key="6">
    <source>
        <dbReference type="Pfam" id="PF07731"/>
    </source>
</evidence>
<evidence type="ECO:0000313" key="9">
    <source>
        <dbReference type="Proteomes" id="UP001158576"/>
    </source>
</evidence>
<feature type="chain" id="PRO_5046142487" evidence="5">
    <location>
        <begin position="20"/>
        <end position="652"/>
    </location>
</feature>
<name>A0ABN7T678_OIKDI</name>
<dbReference type="Pfam" id="PF07732">
    <property type="entry name" value="Cu-oxidase_3"/>
    <property type="match status" value="1"/>
</dbReference>
<accession>A0ABN7T678</accession>
<dbReference type="CDD" id="cd13858">
    <property type="entry name" value="CuRO_1_tcLCC2_insect_like"/>
    <property type="match status" value="1"/>
</dbReference>
<organism evidence="8 9">
    <name type="scientific">Oikopleura dioica</name>
    <name type="common">Tunicate</name>
    <dbReference type="NCBI Taxonomy" id="34765"/>
    <lineage>
        <taxon>Eukaryota</taxon>
        <taxon>Metazoa</taxon>
        <taxon>Chordata</taxon>
        <taxon>Tunicata</taxon>
        <taxon>Appendicularia</taxon>
        <taxon>Copelata</taxon>
        <taxon>Oikopleuridae</taxon>
        <taxon>Oikopleura</taxon>
    </lineage>
</organism>
<keyword evidence="3" id="KW-0560">Oxidoreductase</keyword>
<protein>
    <submittedName>
        <fullName evidence="8">Oidioi.mRNA.OKI2018_I69.chr2.g5947.t1.cds</fullName>
    </submittedName>
</protein>
<keyword evidence="5" id="KW-0732">Signal</keyword>
<keyword evidence="9" id="KW-1185">Reference proteome</keyword>
<dbReference type="PANTHER" id="PTHR11709">
    <property type="entry name" value="MULTI-COPPER OXIDASE"/>
    <property type="match status" value="1"/>
</dbReference>
<evidence type="ECO:0000259" key="7">
    <source>
        <dbReference type="Pfam" id="PF07732"/>
    </source>
</evidence>
<evidence type="ECO:0000256" key="3">
    <source>
        <dbReference type="ARBA" id="ARBA00023002"/>
    </source>
</evidence>
<dbReference type="InterPro" id="IPR011707">
    <property type="entry name" value="Cu-oxidase-like_N"/>
</dbReference>
<dbReference type="EMBL" id="OU015567">
    <property type="protein sequence ID" value="CAG5111667.1"/>
    <property type="molecule type" value="Genomic_DNA"/>
</dbReference>
<proteinExistence type="inferred from homology"/>
<evidence type="ECO:0000256" key="1">
    <source>
        <dbReference type="ARBA" id="ARBA00010609"/>
    </source>
</evidence>
<feature type="signal peptide" evidence="5">
    <location>
        <begin position="1"/>
        <end position="19"/>
    </location>
</feature>
<gene>
    <name evidence="8" type="ORF">OKIOD_LOCUS14712</name>
</gene>
<dbReference type="InterPro" id="IPR011706">
    <property type="entry name" value="Cu-oxidase_C"/>
</dbReference>
<dbReference type="SUPFAM" id="SSF49503">
    <property type="entry name" value="Cupredoxins"/>
    <property type="match status" value="1"/>
</dbReference>
<dbReference type="PANTHER" id="PTHR11709:SF394">
    <property type="entry name" value="FI03373P-RELATED"/>
    <property type="match status" value="1"/>
</dbReference>
<comment type="similarity">
    <text evidence="1">Belongs to the multicopper oxidase family.</text>
</comment>
<sequence>MKFLFVLLLHQTFSKPTEKEKAESQQIICNYDEPCNDACTADVCEYFWNIEYRLTNTWRTRDYGQRSNVRSGSLRDFSVAWNETSKNVEIIQEGLAANTPFLVNENGDKLEPLDELENLFFTDGQDQRRVISINGHFPGPSIMVNKGAKVIIHVKSALHDQSFTLHWHGLHMEDNYWNDGGAMFSQCPVSSFNDFTYVINADNSGTHWYHSHKGLQRADGLHGAFIVLEKEEQEDHCNKIPFVMTDSYRVDSDFLAAADPYRFGFSGGDRFTGTGARTCTTPEKGFLNGAKLSSYCVDSITVNGHGQFRQHNGSMAFSIGEEYILPYDTETVELKAIHAGFEFPILVRRADNMPIYATGTDGRRIKSTAGHGLIFGVGETWNIESEFNGLDDIEFIAEIMLEGIGNVVHADYHHSHRPYVKVPVRRSSTQFRGERTRKLLPLQPRQHLIAPRRPHEGVDINDPLHRHFTYINCPVVNYRGFKCIGIMDFQRDQSVDADSYQYNPSEIEQEPDQIIELNFNLARGSSVNGIKFAYPSRPFFDGINEENITPCTDEVLGEDGNKTCTQMITVQKDQIIELRISAAHEITNPLSPYEWTYHALHLHGYEFFVQDVGFPRLDDHGKIVGLHGAMTCEGGSSCPRVQYTESILDNLT</sequence>
<dbReference type="Gene3D" id="2.60.40.420">
    <property type="entry name" value="Cupredoxins - blue copper proteins"/>
    <property type="match status" value="2"/>
</dbReference>
<dbReference type="Pfam" id="PF07731">
    <property type="entry name" value="Cu-oxidase_2"/>
    <property type="match status" value="1"/>
</dbReference>
<evidence type="ECO:0000256" key="2">
    <source>
        <dbReference type="ARBA" id="ARBA00022723"/>
    </source>
</evidence>
<keyword evidence="2" id="KW-0479">Metal-binding</keyword>
<keyword evidence="4" id="KW-0186">Copper</keyword>
<dbReference type="InterPro" id="IPR045087">
    <property type="entry name" value="Cu-oxidase_fam"/>
</dbReference>
<reference evidence="8 9" key="1">
    <citation type="submission" date="2021-04" db="EMBL/GenBank/DDBJ databases">
        <authorList>
            <person name="Bliznina A."/>
        </authorList>
    </citation>
    <scope>NUCLEOTIDE SEQUENCE [LARGE SCALE GENOMIC DNA]</scope>
</reference>
<dbReference type="Proteomes" id="UP001158576">
    <property type="component" value="Chromosome 2"/>
</dbReference>
<evidence type="ECO:0000313" key="8">
    <source>
        <dbReference type="EMBL" id="CAG5111667.1"/>
    </source>
</evidence>
<dbReference type="InterPro" id="IPR008972">
    <property type="entry name" value="Cupredoxin"/>
</dbReference>
<evidence type="ECO:0000256" key="4">
    <source>
        <dbReference type="ARBA" id="ARBA00023008"/>
    </source>
</evidence>